<reference evidence="1" key="1">
    <citation type="journal article" date="2021" name="Proc. Natl. Acad. Sci. U.S.A.">
        <title>A Catalog of Tens of Thousands of Viruses from Human Metagenomes Reveals Hidden Associations with Chronic Diseases.</title>
        <authorList>
            <person name="Tisza M.J."/>
            <person name="Buck C.B."/>
        </authorList>
    </citation>
    <scope>NUCLEOTIDE SEQUENCE</scope>
    <source>
        <strain evidence="1">CtEIp38</strain>
    </source>
</reference>
<accession>A0A8S5QEA8</accession>
<name>A0A8S5QEA8_9CAUD</name>
<protein>
    <recommendedName>
        <fullName evidence="2">Transposase</fullName>
    </recommendedName>
</protein>
<organism evidence="1">
    <name type="scientific">Siphoviridae sp. ctEIp38</name>
    <dbReference type="NCBI Taxonomy" id="2825394"/>
    <lineage>
        <taxon>Viruses</taxon>
        <taxon>Duplodnaviria</taxon>
        <taxon>Heunggongvirae</taxon>
        <taxon>Uroviricota</taxon>
        <taxon>Caudoviricetes</taxon>
    </lineage>
</organism>
<dbReference type="EMBL" id="BK015638">
    <property type="protein sequence ID" value="DAE17282.1"/>
    <property type="molecule type" value="Genomic_DNA"/>
</dbReference>
<sequence length="142" mass="16784">MFFLFHSILYLCIMNMLEQLAHLVLPKEILDNFDIVKIETDESDIDAMSLTIHLDERMNAYLQKSEEYESKGFMDAVRITDFPIRDHKVILVLRRRRWKNKETGETFVDRISVTESGTRYSKEFAAFLKETYGHIPDDLPYA</sequence>
<proteinExistence type="predicted"/>
<evidence type="ECO:0008006" key="2">
    <source>
        <dbReference type="Google" id="ProtNLM"/>
    </source>
</evidence>
<evidence type="ECO:0000313" key="1">
    <source>
        <dbReference type="EMBL" id="DAE17282.1"/>
    </source>
</evidence>